<dbReference type="GO" id="GO:0008270">
    <property type="term" value="F:zinc ion binding"/>
    <property type="evidence" value="ECO:0007669"/>
    <property type="project" value="InterPro"/>
</dbReference>
<dbReference type="Proteomes" id="UP000053477">
    <property type="component" value="Unassembled WGS sequence"/>
</dbReference>
<dbReference type="PROSITE" id="PS50048">
    <property type="entry name" value="ZN2_CY6_FUNGAL_2"/>
    <property type="match status" value="1"/>
</dbReference>
<sequence length="245" mass="26967">MSTFVPFVGVTSFKDKDTGMPLAICDKGTRNWKRNMLPCLECSKRRIRCTWIDAPVGEKTRASLCVACAKRGLTECTPRIHRTPRVKMKRIIEERSKLLPNKLQSTSQQSLKCFGDVAEHSVTKPQYGGHANSTENNHTQGFGLTPNSIQISHSFAFPHFTGVAHTAPASIIPTQGFQSSSQLDLLSIDGARFMPSLGASTVEDQFLSGFQDDFAVAWNTSPLPLSMGFEQTVDSTSNDEHLNAM</sequence>
<accession>A0A0H2R7N9</accession>
<dbReference type="EMBL" id="KQ086117">
    <property type="protein sequence ID" value="KLO07845.1"/>
    <property type="molecule type" value="Genomic_DNA"/>
</dbReference>
<evidence type="ECO:0000313" key="2">
    <source>
        <dbReference type="EMBL" id="KLO07845.1"/>
    </source>
</evidence>
<proteinExistence type="predicted"/>
<organism evidence="2 3">
    <name type="scientific">Schizopora paradoxa</name>
    <dbReference type="NCBI Taxonomy" id="27342"/>
    <lineage>
        <taxon>Eukaryota</taxon>
        <taxon>Fungi</taxon>
        <taxon>Dikarya</taxon>
        <taxon>Basidiomycota</taxon>
        <taxon>Agaricomycotina</taxon>
        <taxon>Agaricomycetes</taxon>
        <taxon>Hymenochaetales</taxon>
        <taxon>Schizoporaceae</taxon>
        <taxon>Schizopora</taxon>
    </lineage>
</organism>
<gene>
    <name evidence="2" type="ORF">SCHPADRAFT_629825</name>
</gene>
<keyword evidence="3" id="KW-1185">Reference proteome</keyword>
<dbReference type="InterPro" id="IPR001138">
    <property type="entry name" value="Zn2Cys6_DnaBD"/>
</dbReference>
<reference evidence="2 3" key="1">
    <citation type="submission" date="2015-04" db="EMBL/GenBank/DDBJ databases">
        <title>Complete genome sequence of Schizopora paradoxa KUC8140, a cosmopolitan wood degrader in East Asia.</title>
        <authorList>
            <consortium name="DOE Joint Genome Institute"/>
            <person name="Min B."/>
            <person name="Park H."/>
            <person name="Jang Y."/>
            <person name="Kim J.-J."/>
            <person name="Kim K.H."/>
            <person name="Pangilinan J."/>
            <person name="Lipzen A."/>
            <person name="Riley R."/>
            <person name="Grigoriev I.V."/>
            <person name="Spatafora J.W."/>
            <person name="Choi I.-G."/>
        </authorList>
    </citation>
    <scope>NUCLEOTIDE SEQUENCE [LARGE SCALE GENOMIC DNA]</scope>
    <source>
        <strain evidence="2 3">KUC8140</strain>
    </source>
</reference>
<dbReference type="InParanoid" id="A0A0H2R7N9"/>
<dbReference type="GO" id="GO:0000981">
    <property type="term" value="F:DNA-binding transcription factor activity, RNA polymerase II-specific"/>
    <property type="evidence" value="ECO:0007669"/>
    <property type="project" value="InterPro"/>
</dbReference>
<feature type="domain" description="Zn(2)-C6 fungal-type" evidence="1">
    <location>
        <begin position="38"/>
        <end position="77"/>
    </location>
</feature>
<protein>
    <recommendedName>
        <fullName evidence="1">Zn(2)-C6 fungal-type domain-containing protein</fullName>
    </recommendedName>
</protein>
<dbReference type="AlphaFoldDB" id="A0A0H2R7N9"/>
<evidence type="ECO:0000313" key="3">
    <source>
        <dbReference type="Proteomes" id="UP000053477"/>
    </source>
</evidence>
<evidence type="ECO:0000259" key="1">
    <source>
        <dbReference type="PROSITE" id="PS50048"/>
    </source>
</evidence>
<name>A0A0H2R7N9_9AGAM</name>